<organism evidence="1 2">
    <name type="scientific">Streptomyces pini</name>
    <dbReference type="NCBI Taxonomy" id="1520580"/>
    <lineage>
        <taxon>Bacteria</taxon>
        <taxon>Bacillati</taxon>
        <taxon>Actinomycetota</taxon>
        <taxon>Actinomycetes</taxon>
        <taxon>Kitasatosporales</taxon>
        <taxon>Streptomycetaceae</taxon>
        <taxon>Streptomyces</taxon>
    </lineage>
</organism>
<evidence type="ECO:0000313" key="2">
    <source>
        <dbReference type="Proteomes" id="UP000198928"/>
    </source>
</evidence>
<evidence type="ECO:0000313" key="1">
    <source>
        <dbReference type="EMBL" id="SFK73318.1"/>
    </source>
</evidence>
<gene>
    <name evidence="1" type="ORF">SAMN05192584_108173</name>
</gene>
<name>A0A1I4BWZ5_9ACTN</name>
<evidence type="ECO:0008006" key="3">
    <source>
        <dbReference type="Google" id="ProtNLM"/>
    </source>
</evidence>
<dbReference type="AlphaFoldDB" id="A0A1I4BWZ5"/>
<dbReference type="Proteomes" id="UP000198928">
    <property type="component" value="Unassembled WGS sequence"/>
</dbReference>
<reference evidence="2" key="1">
    <citation type="submission" date="2016-10" db="EMBL/GenBank/DDBJ databases">
        <authorList>
            <person name="Varghese N."/>
            <person name="Submissions S."/>
        </authorList>
    </citation>
    <scope>NUCLEOTIDE SEQUENCE [LARGE SCALE GENOMIC DNA]</scope>
    <source>
        <strain evidence="2">PL19</strain>
    </source>
</reference>
<dbReference type="EMBL" id="FOSG01000008">
    <property type="protein sequence ID" value="SFK73318.1"/>
    <property type="molecule type" value="Genomic_DNA"/>
</dbReference>
<sequence>MPDPALQAALTERYDALTTSLRDRVISFVLAAFDSLGSYRDADAAAFIERVLPVVLGAQQQMGAVTDAYLSAMIADMLGGAAAPVGVQLDEALRGTPPEEVYRRPFVTTWTALSQGKSFAESRSEGRTRLLSITETDLQLARTHAARETMTRSGRARFFRRRLGGGKNCGLCVIASTQRYRVENLMPIHPGCHCRPEPIPGDRDPGQIIDERLLEEAHAAIAAGTGASDRGGRAPDYRDVIVTREHGEYGPLLAVRRHEHTGPRDVPGS</sequence>
<dbReference type="OrthoDB" id="3268595at2"/>
<protein>
    <recommendedName>
        <fullName evidence="3">Phage Mu protein F like protein</fullName>
    </recommendedName>
</protein>
<keyword evidence="2" id="KW-1185">Reference proteome</keyword>
<proteinExistence type="predicted"/>
<accession>A0A1I4BWZ5</accession>